<dbReference type="KEGG" id="aamb:D1866_02755"/>
<proteinExistence type="predicted"/>
<dbReference type="GeneID" id="42778623"/>
<dbReference type="Proteomes" id="UP000426328">
    <property type="component" value="Chromosome"/>
</dbReference>
<evidence type="ECO:0000313" key="4">
    <source>
        <dbReference type="Proteomes" id="UP000474054"/>
    </source>
</evidence>
<dbReference type="AlphaFoldDB" id="A0A650CTC8"/>
<accession>A0A650CTC8</accession>
<dbReference type="EMBL" id="WHYS01000004">
    <property type="protein sequence ID" value="MQL56421.1"/>
    <property type="molecule type" value="Genomic_DNA"/>
</dbReference>
<keyword evidence="3" id="KW-1185">Reference proteome</keyword>
<evidence type="ECO:0000313" key="1">
    <source>
        <dbReference type="EMBL" id="MQL56421.1"/>
    </source>
</evidence>
<organism evidence="2 3">
    <name type="scientific">Acidianus ambivalens</name>
    <name type="common">Desulfurolobus ambivalens</name>
    <dbReference type="NCBI Taxonomy" id="2283"/>
    <lineage>
        <taxon>Archaea</taxon>
        <taxon>Thermoproteota</taxon>
        <taxon>Thermoprotei</taxon>
        <taxon>Sulfolobales</taxon>
        <taxon>Sulfolobaceae</taxon>
        <taxon>Acidianus</taxon>
    </lineage>
</organism>
<protein>
    <submittedName>
        <fullName evidence="2">Uncharacterized protein</fullName>
    </submittedName>
</protein>
<reference evidence="2 3" key="2">
    <citation type="submission" date="2019-10" db="EMBL/GenBank/DDBJ databases">
        <title>Genome Sequences from Six Type Strain Members of the Archaeal Family Sulfolobaceae: Acidianus ambivalens, Acidianus infernus, Metallosphaera prunae, Stygiolobus azoricus, Sulfolobus metallicus, and Sulfurisphaera ohwakuensis.</title>
        <authorList>
            <person name="Counts J.A."/>
            <person name="Kelly R.M."/>
        </authorList>
    </citation>
    <scope>NUCLEOTIDE SEQUENCE [LARGE SCALE GENOMIC DNA]</scope>
    <source>
        <strain evidence="2 3">LEI 10</strain>
    </source>
</reference>
<sequence length="92" mass="10757">MVDHKKGIEKFLQKRLHNSFIDVIFLENDDLCPPADYLQCDPKIMHYVGYILGTDRVQIPFIAEVWPDDTVHIYLNPQRNFYLAHLVGDLDA</sequence>
<dbReference type="RefSeq" id="WP_152943230.1">
    <property type="nucleotide sequence ID" value="NZ_CP045482.1"/>
</dbReference>
<evidence type="ECO:0000313" key="3">
    <source>
        <dbReference type="Proteomes" id="UP000426328"/>
    </source>
</evidence>
<gene>
    <name evidence="2" type="ORF">D1866_02755</name>
    <name evidence="1" type="ORF">GFB69_12095</name>
</gene>
<dbReference type="InterPro" id="IPR035194">
    <property type="entry name" value="DUF5461"/>
</dbReference>
<name>A0A650CTC8_ACIAM</name>
<reference evidence="1 4" key="1">
    <citation type="submission" date="2019-10" db="EMBL/GenBank/DDBJ databases">
        <title>Comparative genomics of sulfur disproportionating microorganisms.</title>
        <authorList>
            <person name="Ward L.M."/>
            <person name="Bertran E."/>
            <person name="Johnston D."/>
        </authorList>
    </citation>
    <scope>NUCLEOTIDE SEQUENCE [LARGE SCALE GENOMIC DNA]</scope>
    <source>
        <strain evidence="1 4">DSM 3772</strain>
    </source>
</reference>
<dbReference type="EMBL" id="CP045482">
    <property type="protein sequence ID" value="QGR21058.1"/>
    <property type="molecule type" value="Genomic_DNA"/>
</dbReference>
<dbReference type="Proteomes" id="UP000474054">
    <property type="component" value="Unassembled WGS sequence"/>
</dbReference>
<dbReference type="Pfam" id="PF17545">
    <property type="entry name" value="DUF5461"/>
    <property type="match status" value="1"/>
</dbReference>
<evidence type="ECO:0000313" key="2">
    <source>
        <dbReference type="EMBL" id="QGR21058.1"/>
    </source>
</evidence>